<feature type="domain" description="AMP-activated protein kinase glycogen-binding" evidence="2">
    <location>
        <begin position="179"/>
        <end position="247"/>
    </location>
</feature>
<sequence length="248" mass="25549">MAIKDKLSHAVEAVTDKVSSHSSHHNSVNTASKTPAAYPAGATHPPPGEKSVNGVSDMGSLKSDATGPLGAHKDNPSKTLLGGSGKHDVSAKEHVENEMVGKHASAKTVPVPTGKTVPVVPAVPVAAVKPVTTTPVSAKIVDADAYAVASVKTTAAEGSTHPVGKSDGLRDVKFYLSMGGEGHKMAVKGSWDGWKDEVDCSSGDGAVLHLKPGVYSYKYLLDGNWITDSSTETTTDSDGNVNNIMTVV</sequence>
<dbReference type="SUPFAM" id="SSF81296">
    <property type="entry name" value="E set domains"/>
    <property type="match status" value="1"/>
</dbReference>
<dbReference type="InterPro" id="IPR014756">
    <property type="entry name" value="Ig_E-set"/>
</dbReference>
<name>A0A1X6NKS2_PORUM</name>
<dbReference type="InterPro" id="IPR013783">
    <property type="entry name" value="Ig-like_fold"/>
</dbReference>
<protein>
    <recommendedName>
        <fullName evidence="2">AMP-activated protein kinase glycogen-binding domain-containing protein</fullName>
    </recommendedName>
</protein>
<feature type="region of interest" description="Disordered" evidence="1">
    <location>
        <begin position="14"/>
        <end position="89"/>
    </location>
</feature>
<evidence type="ECO:0000256" key="1">
    <source>
        <dbReference type="SAM" id="MobiDB-lite"/>
    </source>
</evidence>
<evidence type="ECO:0000313" key="4">
    <source>
        <dbReference type="Proteomes" id="UP000218209"/>
    </source>
</evidence>
<dbReference type="CDD" id="cd02859">
    <property type="entry name" value="E_set_AMPKbeta_like_N"/>
    <property type="match status" value="1"/>
</dbReference>
<dbReference type="Proteomes" id="UP000218209">
    <property type="component" value="Unassembled WGS sequence"/>
</dbReference>
<keyword evidence="4" id="KW-1185">Reference proteome</keyword>
<accession>A0A1X6NKS2</accession>
<dbReference type="AlphaFoldDB" id="A0A1X6NKS2"/>
<dbReference type="EMBL" id="KV919681">
    <property type="protein sequence ID" value="OSX69229.1"/>
    <property type="molecule type" value="Genomic_DNA"/>
</dbReference>
<evidence type="ECO:0000259" key="2">
    <source>
        <dbReference type="Pfam" id="PF16561"/>
    </source>
</evidence>
<evidence type="ECO:0000313" key="3">
    <source>
        <dbReference type="EMBL" id="OSX69229.1"/>
    </source>
</evidence>
<reference evidence="3 4" key="1">
    <citation type="submission" date="2017-03" db="EMBL/GenBank/DDBJ databases">
        <title>WGS assembly of Porphyra umbilicalis.</title>
        <authorList>
            <person name="Brawley S.H."/>
            <person name="Blouin N.A."/>
            <person name="Ficko-Blean E."/>
            <person name="Wheeler G.L."/>
            <person name="Lohr M."/>
            <person name="Goodson H.V."/>
            <person name="Jenkins J.W."/>
            <person name="Blaby-Haas C.E."/>
            <person name="Helliwell K.E."/>
            <person name="Chan C."/>
            <person name="Marriage T."/>
            <person name="Bhattacharya D."/>
            <person name="Klein A.S."/>
            <person name="Badis Y."/>
            <person name="Brodie J."/>
            <person name="Cao Y."/>
            <person name="Collen J."/>
            <person name="Dittami S.M."/>
            <person name="Gachon C.M."/>
            <person name="Green B.R."/>
            <person name="Karpowicz S."/>
            <person name="Kim J.W."/>
            <person name="Kudahl U."/>
            <person name="Lin S."/>
            <person name="Michel G."/>
            <person name="Mittag M."/>
            <person name="Olson B.J."/>
            <person name="Pangilinan J."/>
            <person name="Peng Y."/>
            <person name="Qiu H."/>
            <person name="Shu S."/>
            <person name="Singer J.T."/>
            <person name="Smith A.G."/>
            <person name="Sprecher B.N."/>
            <person name="Wagner V."/>
            <person name="Wang W."/>
            <person name="Wang Z.-Y."/>
            <person name="Yan J."/>
            <person name="Yarish C."/>
            <person name="Zoeuner-Riek S."/>
            <person name="Zhuang Y."/>
            <person name="Zou Y."/>
            <person name="Lindquist E.A."/>
            <person name="Grimwood J."/>
            <person name="Barry K."/>
            <person name="Rokhsar D.S."/>
            <person name="Schmutz J."/>
            <person name="Stiller J.W."/>
            <person name="Grossman A.R."/>
            <person name="Prochnik S.E."/>
        </authorList>
    </citation>
    <scope>NUCLEOTIDE SEQUENCE [LARGE SCALE GENOMIC DNA]</scope>
    <source>
        <strain evidence="3">4086291</strain>
    </source>
</reference>
<dbReference type="Pfam" id="PF16561">
    <property type="entry name" value="AMPK1_CBM"/>
    <property type="match status" value="1"/>
</dbReference>
<dbReference type="InterPro" id="IPR032640">
    <property type="entry name" value="AMPK1_CBM"/>
</dbReference>
<gene>
    <name evidence="3" type="ORF">BU14_1716s0001</name>
</gene>
<dbReference type="Gene3D" id="2.60.40.10">
    <property type="entry name" value="Immunoglobulins"/>
    <property type="match status" value="1"/>
</dbReference>
<proteinExistence type="predicted"/>
<organism evidence="3 4">
    <name type="scientific">Porphyra umbilicalis</name>
    <name type="common">Purple laver</name>
    <name type="synonym">Red alga</name>
    <dbReference type="NCBI Taxonomy" id="2786"/>
    <lineage>
        <taxon>Eukaryota</taxon>
        <taxon>Rhodophyta</taxon>
        <taxon>Bangiophyceae</taxon>
        <taxon>Bangiales</taxon>
        <taxon>Bangiaceae</taxon>
        <taxon>Porphyra</taxon>
    </lineage>
</organism>
<dbReference type="OrthoDB" id="531008at2759"/>